<name>A0ABW2FSE5_9ACTN</name>
<dbReference type="RefSeq" id="WP_345708271.1">
    <property type="nucleotide sequence ID" value="NZ_BAABKV010000001.1"/>
</dbReference>
<comment type="caution">
    <text evidence="2">The sequence shown here is derived from an EMBL/GenBank/DDBJ whole genome shotgun (WGS) entry which is preliminary data.</text>
</comment>
<evidence type="ECO:0000256" key="1">
    <source>
        <dbReference type="SAM" id="MobiDB-lite"/>
    </source>
</evidence>
<sequence length="137" mass="15185">MARRPPARVRAGLARAPRPYDTAPRRVVPGLSAPARRQVADFERTGPGPGSVALAVARWAAWVHGRRVHEPGPPDDLPCCDTGAERVLLQRALHALPGRAVRELRAVLAPLDAEYLARLRPDPRHNGRERWWTEVLP</sequence>
<proteinExistence type="predicted"/>
<evidence type="ECO:0000313" key="2">
    <source>
        <dbReference type="EMBL" id="MFC7179250.1"/>
    </source>
</evidence>
<protein>
    <submittedName>
        <fullName evidence="2">Uncharacterized protein</fullName>
    </submittedName>
</protein>
<feature type="region of interest" description="Disordered" evidence="1">
    <location>
        <begin position="1"/>
        <end position="32"/>
    </location>
</feature>
<evidence type="ECO:0000313" key="3">
    <source>
        <dbReference type="Proteomes" id="UP001596435"/>
    </source>
</evidence>
<organism evidence="2 3">
    <name type="scientific">Kitasatospora paranensis</name>
    <dbReference type="NCBI Taxonomy" id="258053"/>
    <lineage>
        <taxon>Bacteria</taxon>
        <taxon>Bacillati</taxon>
        <taxon>Actinomycetota</taxon>
        <taxon>Actinomycetes</taxon>
        <taxon>Kitasatosporales</taxon>
        <taxon>Streptomycetaceae</taxon>
        <taxon>Kitasatospora</taxon>
    </lineage>
</organism>
<keyword evidence="3" id="KW-1185">Reference proteome</keyword>
<accession>A0ABW2FSE5</accession>
<dbReference type="Proteomes" id="UP001596435">
    <property type="component" value="Unassembled WGS sequence"/>
</dbReference>
<dbReference type="EMBL" id="JBHTAJ010000009">
    <property type="protein sequence ID" value="MFC7179250.1"/>
    <property type="molecule type" value="Genomic_DNA"/>
</dbReference>
<reference evidence="3" key="1">
    <citation type="journal article" date="2019" name="Int. J. Syst. Evol. Microbiol.">
        <title>The Global Catalogue of Microorganisms (GCM) 10K type strain sequencing project: providing services to taxonomists for standard genome sequencing and annotation.</title>
        <authorList>
            <consortium name="The Broad Institute Genomics Platform"/>
            <consortium name="The Broad Institute Genome Sequencing Center for Infectious Disease"/>
            <person name="Wu L."/>
            <person name="Ma J."/>
        </authorList>
    </citation>
    <scope>NUCLEOTIDE SEQUENCE [LARGE SCALE GENOMIC DNA]</scope>
    <source>
        <strain evidence="3">CGMCC 1.12859</strain>
    </source>
</reference>
<gene>
    <name evidence="2" type="ORF">ACFQMG_06695</name>
</gene>